<evidence type="ECO:0000313" key="2">
    <source>
        <dbReference type="Proteomes" id="UP001234202"/>
    </source>
</evidence>
<keyword evidence="2" id="KW-1185">Reference proteome</keyword>
<accession>A0ACC2XTN6</accession>
<dbReference type="Proteomes" id="UP001234202">
    <property type="component" value="Unassembled WGS sequence"/>
</dbReference>
<organism evidence="1 2">
    <name type="scientific">Naganishia onofrii</name>
    <dbReference type="NCBI Taxonomy" id="1851511"/>
    <lineage>
        <taxon>Eukaryota</taxon>
        <taxon>Fungi</taxon>
        <taxon>Dikarya</taxon>
        <taxon>Basidiomycota</taxon>
        <taxon>Agaricomycotina</taxon>
        <taxon>Tremellomycetes</taxon>
        <taxon>Filobasidiales</taxon>
        <taxon>Filobasidiaceae</taxon>
        <taxon>Naganishia</taxon>
    </lineage>
</organism>
<proteinExistence type="predicted"/>
<name>A0ACC2XTN6_9TREE</name>
<evidence type="ECO:0000313" key="1">
    <source>
        <dbReference type="EMBL" id="KAJ9126597.1"/>
    </source>
</evidence>
<protein>
    <submittedName>
        <fullName evidence="1">Uncharacterized protein</fullName>
    </submittedName>
</protein>
<gene>
    <name evidence="1" type="ORF">QFC24_001626</name>
</gene>
<reference evidence="1" key="1">
    <citation type="submission" date="2023-04" db="EMBL/GenBank/DDBJ databases">
        <title>Draft Genome sequencing of Naganishia species isolated from polar environments using Oxford Nanopore Technology.</title>
        <authorList>
            <person name="Leo P."/>
            <person name="Venkateswaran K."/>
        </authorList>
    </citation>
    <scope>NUCLEOTIDE SEQUENCE</scope>
    <source>
        <strain evidence="1">DBVPG 5303</strain>
    </source>
</reference>
<sequence length="634" mass="68828">MAILIGERAHLIEFPSILLPPGVSSGSIVNISVNRNQAAENAHLSEFWALQDQILNEYGIDLPVAPELKLRHITQTSVTLEWPHIELAKADIRGLEIYKNGQRLALIPNPKSNTSTKLSSLQSNEEYTFQLVLKTTAGTFPSNIIKVRTHTMNDTSGISVCFGSIQDQNLLAHAKAALKQMKAKWTESIEIDTTHFVCQAAGPAENNYNPTSEYLKAVQLSLPIVQPQWILACQIEKKLVPVSSFQLGADTPHKYQPQGKLAEEDEQEPRPNRRETAVVTQPKVPETANDVREPSTEEIKNQTDTATRDTTPAPIASEKSDTDLHHDETPQRPDETTETSVGTESHEAGNESPSSAPRSPKPEADGKLDRAFKFPVSSAPADEKTELSGAAPAPQSEIATVEENNATDIAETTPVEEEKPVDTQPVVEEPEAAEDSSVKDTQVSPEPVSALKEEQSRPEPTTSNFRQPESKKTDPDVDVAARQWLSGQKPVDASGEEEDHSSKVLDDVLVKKAAAQAEKEAAVAAPTLTQPVESEEVQQADVTPVVEVQKDHGEVVKVAEESTPLVEPSQSEVTPNLEEPVEDGGEEENANEEEGETPADSAVPTPSESPAPQEGETPVTGGSKKKKNKKKSKK</sequence>
<dbReference type="EMBL" id="JASBWV010000004">
    <property type="protein sequence ID" value="KAJ9126597.1"/>
    <property type="molecule type" value="Genomic_DNA"/>
</dbReference>
<comment type="caution">
    <text evidence="1">The sequence shown here is derived from an EMBL/GenBank/DDBJ whole genome shotgun (WGS) entry which is preliminary data.</text>
</comment>